<dbReference type="RefSeq" id="WP_012186718.1">
    <property type="nucleotide sequence ID" value="NC_009954.1"/>
</dbReference>
<evidence type="ECO:0000256" key="2">
    <source>
        <dbReference type="ARBA" id="ARBA00022571"/>
    </source>
</evidence>
<dbReference type="NCBIfam" id="TIGR01902">
    <property type="entry name" value="dapE-lys-deAc"/>
    <property type="match status" value="1"/>
</dbReference>
<dbReference type="eggNOG" id="arCOG01107">
    <property type="taxonomic scope" value="Archaea"/>
</dbReference>
<comment type="function">
    <text evidence="9">Catalyzes the release of L-lysine from [LysW]-gamma-L-lysine and the release of L-ornithine from [LysW]-L-ornithine.</text>
</comment>
<evidence type="ECO:0000256" key="9">
    <source>
        <dbReference type="HAMAP-Rule" id="MF_01120"/>
    </source>
</evidence>
<feature type="binding site" evidence="9">
    <location>
        <position position="317"/>
    </location>
    <ligand>
        <name>Zn(2+)</name>
        <dbReference type="ChEBI" id="CHEBI:29105"/>
        <label>2</label>
    </ligand>
</feature>
<evidence type="ECO:0000256" key="3">
    <source>
        <dbReference type="ARBA" id="ARBA00022605"/>
    </source>
</evidence>
<dbReference type="EC" id="3.5.1.130" evidence="9"/>
<dbReference type="EMBL" id="CP000852">
    <property type="protein sequence ID" value="ABW02499.1"/>
    <property type="molecule type" value="Genomic_DNA"/>
</dbReference>
<dbReference type="KEGG" id="cma:Cmaq_1676"/>
<dbReference type="SUPFAM" id="SSF55031">
    <property type="entry name" value="Bacterial exopeptidase dimerisation domain"/>
    <property type="match status" value="1"/>
</dbReference>
<dbReference type="OrthoDB" id="133929at2157"/>
<dbReference type="InterPro" id="IPR011650">
    <property type="entry name" value="Peptidase_M20_dimer"/>
</dbReference>
<keyword evidence="6 9" id="KW-0862">Zinc</keyword>
<evidence type="ECO:0000313" key="11">
    <source>
        <dbReference type="EMBL" id="ABW02499.1"/>
    </source>
</evidence>
<keyword evidence="8 9" id="KW-0170">Cobalt</keyword>
<dbReference type="Gene3D" id="3.40.630.10">
    <property type="entry name" value="Zn peptidases"/>
    <property type="match status" value="1"/>
</dbReference>
<comment type="subcellular location">
    <subcellularLocation>
        <location evidence="9">Cytoplasm</location>
    </subcellularLocation>
</comment>
<keyword evidence="7 9" id="KW-0457">Lysine biosynthesis</keyword>
<comment type="pathway">
    <text evidence="9">Amino-acid biosynthesis; L-lysine biosynthesis via AAA pathway; L-lysine from L-alpha-aminoadipate (Thermus route): step 5/5.</text>
</comment>
<dbReference type="GO" id="GO:0050897">
    <property type="term" value="F:cobalt ion binding"/>
    <property type="evidence" value="ECO:0007669"/>
    <property type="project" value="UniProtKB-UniRule"/>
</dbReference>
<evidence type="ECO:0000256" key="5">
    <source>
        <dbReference type="ARBA" id="ARBA00022801"/>
    </source>
</evidence>
<dbReference type="Proteomes" id="UP000001137">
    <property type="component" value="Chromosome"/>
</dbReference>
<keyword evidence="1 9" id="KW-0963">Cytoplasm</keyword>
<dbReference type="InterPro" id="IPR002933">
    <property type="entry name" value="Peptidase_M20"/>
</dbReference>
<feature type="active site" evidence="9">
    <location>
        <position position="69"/>
    </location>
</feature>
<evidence type="ECO:0000256" key="8">
    <source>
        <dbReference type="ARBA" id="ARBA00023285"/>
    </source>
</evidence>
<dbReference type="InterPro" id="IPR036264">
    <property type="entry name" value="Bact_exopeptidase_dim_dom"/>
</dbReference>
<feature type="active site" description="Proton acceptor" evidence="9">
    <location>
        <position position="120"/>
    </location>
</feature>
<comment type="similarity">
    <text evidence="9">Belongs to the peptidase M20A family. LysK subfamily.</text>
</comment>
<dbReference type="Gene3D" id="3.30.70.360">
    <property type="match status" value="1"/>
</dbReference>
<proteinExistence type="inferred from homology"/>
<evidence type="ECO:0000256" key="4">
    <source>
        <dbReference type="ARBA" id="ARBA00022723"/>
    </source>
</evidence>
<dbReference type="EC" id="3.5.1.132" evidence="9"/>
<evidence type="ECO:0000256" key="7">
    <source>
        <dbReference type="ARBA" id="ARBA00023154"/>
    </source>
</evidence>
<accession>A8MAC2</accession>
<feature type="binding site" evidence="9">
    <location>
        <position position="145"/>
    </location>
    <ligand>
        <name>Zn(2+)</name>
        <dbReference type="ChEBI" id="CHEBI:29105"/>
        <label>1</label>
    </ligand>
</feature>
<feature type="binding site" evidence="9">
    <location>
        <position position="67"/>
    </location>
    <ligand>
        <name>Zn(2+)</name>
        <dbReference type="ChEBI" id="CHEBI:29105"/>
        <label>1</label>
    </ligand>
</feature>
<keyword evidence="5 9" id="KW-0378">Hydrolase</keyword>
<feature type="domain" description="Peptidase M20 dimerisation" evidence="10">
    <location>
        <begin position="155"/>
        <end position="246"/>
    </location>
</feature>
<comment type="pathway">
    <text evidence="9">Amino-acid biosynthesis; L-arginine biosynthesis.</text>
</comment>
<reference evidence="11 12" key="1">
    <citation type="submission" date="2007-10" db="EMBL/GenBank/DDBJ databases">
        <title>Complete sequence of Caldivirga maquilingensis IC-167.</title>
        <authorList>
            <consortium name="US DOE Joint Genome Institute"/>
            <person name="Copeland A."/>
            <person name="Lucas S."/>
            <person name="Lapidus A."/>
            <person name="Barry K."/>
            <person name="Glavina del Rio T."/>
            <person name="Dalin E."/>
            <person name="Tice H."/>
            <person name="Pitluck S."/>
            <person name="Saunders E."/>
            <person name="Brettin T."/>
            <person name="Bruce D."/>
            <person name="Detter J.C."/>
            <person name="Han C."/>
            <person name="Schmutz J."/>
            <person name="Larimer F."/>
            <person name="Land M."/>
            <person name="Hauser L."/>
            <person name="Kyrpides N."/>
            <person name="Ivanova N."/>
            <person name="Biddle J.F."/>
            <person name="Zhang Z."/>
            <person name="Fitz-Gibbon S.T."/>
            <person name="Lowe T.M."/>
            <person name="Saltikov C."/>
            <person name="House C.H."/>
            <person name="Richardson P."/>
        </authorList>
    </citation>
    <scope>NUCLEOTIDE SEQUENCE [LARGE SCALE GENOMIC DNA]</scope>
    <source>
        <strain evidence="12">ATCC 700844 / DSM 13496 / JCM 10307 / IC-167</strain>
    </source>
</reference>
<dbReference type="GeneID" id="5708827"/>
<dbReference type="Pfam" id="PF01546">
    <property type="entry name" value="Peptidase_M20"/>
    <property type="match status" value="1"/>
</dbReference>
<dbReference type="GO" id="GO:0005737">
    <property type="term" value="C:cytoplasm"/>
    <property type="evidence" value="ECO:0007669"/>
    <property type="project" value="UniProtKB-SubCell"/>
</dbReference>
<feature type="binding site" evidence="9">
    <location>
        <position position="91"/>
    </location>
    <ligand>
        <name>Zn(2+)</name>
        <dbReference type="ChEBI" id="CHEBI:29105"/>
        <label>2</label>
    </ligand>
</feature>
<name>A8MAC2_CALMQ</name>
<dbReference type="STRING" id="397948.Cmaq_1676"/>
<evidence type="ECO:0000259" key="10">
    <source>
        <dbReference type="Pfam" id="PF07687"/>
    </source>
</evidence>
<comment type="catalytic activity">
    <reaction evidence="9">
        <text>[amino-group carrier protein]-C-terminal-gamma-(L-ornithyl)-L-glutamate + H2O = [amino-group carrier protein]-C-terminal-L-glutamate + L-ornithine</text>
        <dbReference type="Rhea" id="RHEA:52676"/>
        <dbReference type="Rhea" id="RHEA-COMP:9693"/>
        <dbReference type="Rhea" id="RHEA-COMP:13328"/>
        <dbReference type="ChEBI" id="CHEBI:15377"/>
        <dbReference type="ChEBI" id="CHEBI:46911"/>
        <dbReference type="ChEBI" id="CHEBI:78525"/>
        <dbReference type="ChEBI" id="CHEBI:136763"/>
        <dbReference type="EC" id="3.5.1.132"/>
    </reaction>
</comment>
<dbReference type="GO" id="GO:0042450">
    <property type="term" value="P:L-arginine biosynthetic process via ornithine"/>
    <property type="evidence" value="ECO:0007669"/>
    <property type="project" value="UniProtKB-UniRule"/>
</dbReference>
<keyword evidence="3 9" id="KW-0028">Amino-acid biosynthesis</keyword>
<dbReference type="SUPFAM" id="SSF53187">
    <property type="entry name" value="Zn-dependent exopeptidases"/>
    <property type="match status" value="1"/>
</dbReference>
<dbReference type="GO" id="GO:0008270">
    <property type="term" value="F:zinc ion binding"/>
    <property type="evidence" value="ECO:0007669"/>
    <property type="project" value="UniProtKB-UniRule"/>
</dbReference>
<feature type="binding site" evidence="9">
    <location>
        <position position="91"/>
    </location>
    <ligand>
        <name>Zn(2+)</name>
        <dbReference type="ChEBI" id="CHEBI:29105"/>
        <label>1</label>
    </ligand>
</feature>
<dbReference type="GO" id="GO:0016811">
    <property type="term" value="F:hydrolase activity, acting on carbon-nitrogen (but not peptide) bonds, in linear amides"/>
    <property type="evidence" value="ECO:0007669"/>
    <property type="project" value="UniProtKB-UniRule"/>
</dbReference>
<dbReference type="PANTHER" id="PTHR43808">
    <property type="entry name" value="ACETYLORNITHINE DEACETYLASE"/>
    <property type="match status" value="1"/>
</dbReference>
<dbReference type="HAMAP" id="MF_01120">
    <property type="entry name" value="LysK"/>
    <property type="match status" value="1"/>
</dbReference>
<keyword evidence="2 9" id="KW-0055">Arginine biosynthesis</keyword>
<dbReference type="InterPro" id="IPR010175">
    <property type="entry name" value="LysK"/>
</dbReference>
<evidence type="ECO:0000256" key="6">
    <source>
        <dbReference type="ARBA" id="ARBA00022833"/>
    </source>
</evidence>
<organism evidence="11 12">
    <name type="scientific">Caldivirga maquilingensis (strain ATCC 700844 / DSM 13496 / JCM 10307 / IC-167)</name>
    <dbReference type="NCBI Taxonomy" id="397948"/>
    <lineage>
        <taxon>Archaea</taxon>
        <taxon>Thermoproteota</taxon>
        <taxon>Thermoprotei</taxon>
        <taxon>Thermoproteales</taxon>
        <taxon>Thermoproteaceae</taxon>
        <taxon>Caldivirga</taxon>
    </lineage>
</organism>
<dbReference type="AlphaFoldDB" id="A8MAC2"/>
<sequence>MALSSGDVKELLINLLKIYSPSGEERGIAEFISSFLKQHGAEAWIDEAGNVLAVKGSGERVLWLHAHMDTVPGFIEVRGEGDLVYGRGAVDDKGPLTSMITAFLNSKPEVTLVLTLVTREESDSLGSLSLIKSSLPKPDGVIVGEPTNMHIAYSYRGSARVEVKCLGQGGHTAGPGVEDNPILKVYSAFNTVVGKLGNGQSTESYTVTPTVINCGDHPSKVPTECTMTVNVRIPLNSSCMELSKVIEGIECVKIIDCTDPITVNVNNPVVRSLVRASLRNNVKPILSKKLGTSDMAILAKLTLNLAAYGPGDPTLSHGPVEYININDVLLASNILINVVNEFGRISMQR</sequence>
<dbReference type="UniPathway" id="UPA00068"/>
<evidence type="ECO:0000256" key="1">
    <source>
        <dbReference type="ARBA" id="ARBA00022490"/>
    </source>
</evidence>
<comment type="cofactor">
    <cofactor evidence="9">
        <name>Zn(2+)</name>
        <dbReference type="ChEBI" id="CHEBI:29105"/>
    </cofactor>
    <cofactor evidence="9">
        <name>Co(2+)</name>
        <dbReference type="ChEBI" id="CHEBI:48828"/>
    </cofactor>
    <text evidence="9">Binds 2 Zn(2+) or Co(2+) ions per subunit.</text>
</comment>
<keyword evidence="4 9" id="KW-0479">Metal-binding</keyword>
<dbReference type="HOGENOM" id="CLU_021802_2_0_2"/>
<dbReference type="InterPro" id="IPR050072">
    <property type="entry name" value="Peptidase_M20A"/>
</dbReference>
<dbReference type="Pfam" id="PF07687">
    <property type="entry name" value="M20_dimer"/>
    <property type="match status" value="1"/>
</dbReference>
<keyword evidence="12" id="KW-1185">Reference proteome</keyword>
<gene>
    <name evidence="9" type="primary">lysK</name>
    <name evidence="11" type="ordered locus">Cmaq_1676</name>
</gene>
<dbReference type="PANTHER" id="PTHR43808:SF28">
    <property type="entry name" value="[LYSW]-LYSINE_[LYSW]-ORNITHINE HYDROLASE"/>
    <property type="match status" value="1"/>
</dbReference>
<protein>
    <recommendedName>
        <fullName evidence="9">Putative [LysW]-lysine/[LysW]-ornithine hydrolase</fullName>
        <ecNumber evidence="9">3.5.1.130</ecNumber>
        <ecNumber evidence="9">3.5.1.132</ecNumber>
    </recommendedName>
</protein>
<comment type="catalytic activity">
    <reaction evidence="9">
        <text>[amino-group carrier protein]-C-terminal-gamma-(L-lysyl)-L-glutamate + H2O = [amino-group carrier protein]-C-terminal-L-glutamate + L-lysine</text>
        <dbReference type="Rhea" id="RHEA:48684"/>
        <dbReference type="Rhea" id="RHEA-COMP:9693"/>
        <dbReference type="Rhea" id="RHEA-COMP:9715"/>
        <dbReference type="ChEBI" id="CHEBI:15377"/>
        <dbReference type="ChEBI" id="CHEBI:32551"/>
        <dbReference type="ChEBI" id="CHEBI:78525"/>
        <dbReference type="ChEBI" id="CHEBI:78526"/>
        <dbReference type="EC" id="3.5.1.130"/>
    </reaction>
</comment>
<dbReference type="UniPathway" id="UPA00033">
    <property type="reaction ID" value="UER00039"/>
</dbReference>
<feature type="binding site" evidence="9">
    <location>
        <position position="121"/>
    </location>
    <ligand>
        <name>Zn(2+)</name>
        <dbReference type="ChEBI" id="CHEBI:29105"/>
        <label>2</label>
    </ligand>
</feature>
<dbReference type="GO" id="GO:0019878">
    <property type="term" value="P:lysine biosynthetic process via aminoadipic acid"/>
    <property type="evidence" value="ECO:0007669"/>
    <property type="project" value="UniProtKB-UniRule"/>
</dbReference>
<evidence type="ECO:0000313" key="12">
    <source>
        <dbReference type="Proteomes" id="UP000001137"/>
    </source>
</evidence>